<evidence type="ECO:0000313" key="4">
    <source>
        <dbReference type="Proteomes" id="UP000321272"/>
    </source>
</evidence>
<evidence type="ECO:0000259" key="2">
    <source>
        <dbReference type="Pfam" id="PF09361"/>
    </source>
</evidence>
<feature type="compositionally biased region" description="Basic and acidic residues" evidence="1">
    <location>
        <begin position="124"/>
        <end position="156"/>
    </location>
</feature>
<name>A0A5B8SST6_9GAMM</name>
<dbReference type="AlphaFoldDB" id="A0A5B8SST6"/>
<feature type="region of interest" description="Disordered" evidence="1">
    <location>
        <begin position="108"/>
        <end position="156"/>
    </location>
</feature>
<reference evidence="3 4" key="1">
    <citation type="submission" date="2019-06" db="EMBL/GenBank/DDBJ databases">
        <title>Genome analyses of bacteria isolated from kimchi.</title>
        <authorList>
            <person name="Lee S."/>
            <person name="Ahn S."/>
            <person name="Roh S."/>
        </authorList>
    </citation>
    <scope>NUCLEOTIDE SEQUENCE [LARGE SCALE GENOMIC DNA]</scope>
    <source>
        <strain evidence="3 4">CBA4606</strain>
    </source>
</reference>
<accession>A0A5B8SST6</accession>
<dbReference type="RefSeq" id="WP_147184393.1">
    <property type="nucleotide sequence ID" value="NZ_CP042382.1"/>
</dbReference>
<gene>
    <name evidence="3" type="ORF">FGL86_09800</name>
</gene>
<protein>
    <submittedName>
        <fullName evidence="3">Phasin family protein</fullName>
    </submittedName>
</protein>
<proteinExistence type="predicted"/>
<evidence type="ECO:0000256" key="1">
    <source>
        <dbReference type="SAM" id="MobiDB-lite"/>
    </source>
</evidence>
<dbReference type="InterPro" id="IPR018968">
    <property type="entry name" value="Phasin"/>
</dbReference>
<keyword evidence="4" id="KW-1185">Reference proteome</keyword>
<dbReference type="Pfam" id="PF09361">
    <property type="entry name" value="Phasin_2"/>
    <property type="match status" value="1"/>
</dbReference>
<dbReference type="OrthoDB" id="5796765at2"/>
<sequence length="156" mass="17698">MANTNVKENIDQAQQQFASVFSGPASSFASKMLDYTEKLANVQREALDTYTEIGFRQMRSAIEVRSADDLRNYMEEQQEAAKKAGEQMKSDMEKIQSINQEFMQQSQELTQNAMQRGQEVAQKNMERGQQKVEEVAKEGEKEVDESAKEAKAASKK</sequence>
<evidence type="ECO:0000313" key="3">
    <source>
        <dbReference type="EMBL" id="QEA39341.1"/>
    </source>
</evidence>
<dbReference type="EMBL" id="CP042382">
    <property type="protein sequence ID" value="QEA39341.1"/>
    <property type="molecule type" value="Genomic_DNA"/>
</dbReference>
<dbReference type="KEGG" id="paur:FGL86_09800"/>
<feature type="domain" description="Phasin" evidence="2">
    <location>
        <begin position="12"/>
        <end position="112"/>
    </location>
</feature>
<dbReference type="Proteomes" id="UP000321272">
    <property type="component" value="Chromosome"/>
</dbReference>
<organism evidence="3 4">
    <name type="scientific">Pistricoccus aurantiacus</name>
    <dbReference type="NCBI Taxonomy" id="1883414"/>
    <lineage>
        <taxon>Bacteria</taxon>
        <taxon>Pseudomonadati</taxon>
        <taxon>Pseudomonadota</taxon>
        <taxon>Gammaproteobacteria</taxon>
        <taxon>Oceanospirillales</taxon>
        <taxon>Halomonadaceae</taxon>
        <taxon>Pistricoccus</taxon>
    </lineage>
</organism>